<dbReference type="EMBL" id="CP068393">
    <property type="protein sequence ID" value="QUC65916.1"/>
    <property type="molecule type" value="Genomic_DNA"/>
</dbReference>
<name>A0AC61MUV2_9FIRM</name>
<accession>A0AC61MUV2</accession>
<sequence length="308" mass="35506">MKALIVYCHPSEDSFTRHVRDAFIKGITDGGNEYILSDLYAMDFRTDMSEKEYLRDANYRNTNDLAEDVLAEQDKINAADAIVLIYPVFWTEAPAKLVGWIDRVWSYGFAYGEKRMKTLDKALILCTAGNTMERLEKFGLLDSMKKVMFGDRFFNRIRKQEFVVFDGMTRELAQREQNWEQNLAEAYEKGRTLFDDREEPFSVDGRLFTAVENSESGEVSDQTIFCYHQKGNVIWAEYSGGSVVKGFLVGTMDEKQCLHFTYQHINTAGELKAGSCDSEPQEENGRLRFYEKWQWTTGEAGNSIIEEI</sequence>
<evidence type="ECO:0000313" key="1">
    <source>
        <dbReference type="EMBL" id="QUC65916.1"/>
    </source>
</evidence>
<evidence type="ECO:0000313" key="2">
    <source>
        <dbReference type="Proteomes" id="UP000682782"/>
    </source>
</evidence>
<protein>
    <submittedName>
        <fullName evidence="1">NAD(P)H-dependent oxidoreductase</fullName>
    </submittedName>
</protein>
<organism evidence="1 2">
    <name type="scientific">Aristaeella hokkaidonensis</name>
    <dbReference type="NCBI Taxonomy" id="3046382"/>
    <lineage>
        <taxon>Bacteria</taxon>
        <taxon>Bacillati</taxon>
        <taxon>Bacillota</taxon>
        <taxon>Clostridia</taxon>
        <taxon>Eubacteriales</taxon>
        <taxon>Aristaeellaceae</taxon>
        <taxon>Aristaeella</taxon>
    </lineage>
</organism>
<reference evidence="1" key="1">
    <citation type="submission" date="2021-01" db="EMBL/GenBank/DDBJ databases">
        <title>Complete genome sequence of Clostridiales bacterium R-7.</title>
        <authorList>
            <person name="Mahoney-Kurpe S.C."/>
            <person name="Palevich N."/>
            <person name="Koike S."/>
            <person name="Moon C.D."/>
            <person name="Attwood G.T."/>
        </authorList>
    </citation>
    <scope>NUCLEOTIDE SEQUENCE</scope>
    <source>
        <strain evidence="1">R-7</strain>
    </source>
</reference>
<dbReference type="Proteomes" id="UP000682782">
    <property type="component" value="Chromosome"/>
</dbReference>
<keyword evidence="2" id="KW-1185">Reference proteome</keyword>
<proteinExistence type="predicted"/>
<gene>
    <name evidence="1" type="ORF">JYE49_08480</name>
</gene>